<proteinExistence type="predicted"/>
<gene>
    <name evidence="1" type="ORF">PsorP6_003740</name>
</gene>
<accession>A0ACC0VQQ0</accession>
<comment type="caution">
    <text evidence="1">The sequence shown here is derived from an EMBL/GenBank/DDBJ whole genome shotgun (WGS) entry which is preliminary data.</text>
</comment>
<dbReference type="EMBL" id="CM047587">
    <property type="protein sequence ID" value="KAI9908086.1"/>
    <property type="molecule type" value="Genomic_DNA"/>
</dbReference>
<sequence>MSGYKMAGKGTVGLYILFNVRAQTTMPNPLKDLVSMVAAQAKRPLQPSTSNRFSPAKQNVASGPIADLTARIEDTNAKVTVEQQQEQAKMDAFVFMNMLQ</sequence>
<protein>
    <submittedName>
        <fullName evidence="1">Uncharacterized protein</fullName>
    </submittedName>
</protein>
<reference evidence="1 2" key="1">
    <citation type="journal article" date="2022" name="bioRxiv">
        <title>The genome of the oomycete Peronosclerospora sorghi, a cosmopolitan pathogen of maize and sorghum, is inflated with dispersed pseudogenes.</title>
        <authorList>
            <person name="Fletcher K."/>
            <person name="Martin F."/>
            <person name="Isakeit T."/>
            <person name="Cavanaugh K."/>
            <person name="Magill C."/>
            <person name="Michelmore R."/>
        </authorList>
    </citation>
    <scope>NUCLEOTIDE SEQUENCE [LARGE SCALE GENOMIC DNA]</scope>
    <source>
        <strain evidence="1">P6</strain>
    </source>
</reference>
<organism evidence="1 2">
    <name type="scientific">Peronosclerospora sorghi</name>
    <dbReference type="NCBI Taxonomy" id="230839"/>
    <lineage>
        <taxon>Eukaryota</taxon>
        <taxon>Sar</taxon>
        <taxon>Stramenopiles</taxon>
        <taxon>Oomycota</taxon>
        <taxon>Peronosporomycetes</taxon>
        <taxon>Peronosporales</taxon>
        <taxon>Peronosporaceae</taxon>
        <taxon>Peronosclerospora</taxon>
    </lineage>
</organism>
<keyword evidence="2" id="KW-1185">Reference proteome</keyword>
<dbReference type="Proteomes" id="UP001163321">
    <property type="component" value="Chromosome 8"/>
</dbReference>
<evidence type="ECO:0000313" key="1">
    <source>
        <dbReference type="EMBL" id="KAI9908086.1"/>
    </source>
</evidence>
<name>A0ACC0VQQ0_9STRA</name>
<evidence type="ECO:0000313" key="2">
    <source>
        <dbReference type="Proteomes" id="UP001163321"/>
    </source>
</evidence>